<sequence>MKDISLPLVSVVVPVYNTQDFIQACIDSVTNQSYKNWELVLVDDQSTDNSFEICQHAADKDPRIKAIRQENNAGALAARNRGIQESTGKFLCFLDSDDTYEPDKIEIQLAFMLKSKHAISFTMFQRITEAGEFMGKSNVPFAPEISYRQLLGNPQFSIITIMVDTMQVSIPLLKLELVKAEDYVFHLAILKQGFKAYGINKALSNYRYRLGSQSTSFMGNAADLWKVLYSIEKLGLLPSIFYFSRYISKGLKKKMILMSQIKQVQGN</sequence>
<dbReference type="SUPFAM" id="SSF53448">
    <property type="entry name" value="Nucleotide-diphospho-sugar transferases"/>
    <property type="match status" value="1"/>
</dbReference>
<dbReference type="PANTHER" id="PTHR22916">
    <property type="entry name" value="GLYCOSYLTRANSFERASE"/>
    <property type="match status" value="1"/>
</dbReference>
<dbReference type="RefSeq" id="WP_111611890.1">
    <property type="nucleotide sequence ID" value="NZ_QLLK01000006.1"/>
</dbReference>
<keyword evidence="2" id="KW-0808">Transferase</keyword>
<organism evidence="2 3">
    <name type="scientific">Algoriphagus yeomjeoni</name>
    <dbReference type="NCBI Taxonomy" id="291403"/>
    <lineage>
        <taxon>Bacteria</taxon>
        <taxon>Pseudomonadati</taxon>
        <taxon>Bacteroidota</taxon>
        <taxon>Cytophagia</taxon>
        <taxon>Cytophagales</taxon>
        <taxon>Cyclobacteriaceae</taxon>
        <taxon>Algoriphagus</taxon>
    </lineage>
</organism>
<dbReference type="Gene3D" id="3.90.550.10">
    <property type="entry name" value="Spore Coat Polysaccharide Biosynthesis Protein SpsA, Chain A"/>
    <property type="match status" value="1"/>
</dbReference>
<dbReference type="OrthoDB" id="6307329at2"/>
<proteinExistence type="predicted"/>
<reference evidence="2 3" key="1">
    <citation type="submission" date="2018-06" db="EMBL/GenBank/DDBJ databases">
        <title>Genomic Encyclopedia of Archaeal and Bacterial Type Strains, Phase II (KMG-II): from individual species to whole genera.</title>
        <authorList>
            <person name="Goeker M."/>
        </authorList>
    </citation>
    <scope>NUCLEOTIDE SEQUENCE [LARGE SCALE GENOMIC DNA]</scope>
    <source>
        <strain evidence="2 3">DSM 23446</strain>
    </source>
</reference>
<evidence type="ECO:0000313" key="2">
    <source>
        <dbReference type="EMBL" id="RAI89527.1"/>
    </source>
</evidence>
<keyword evidence="3" id="KW-1185">Reference proteome</keyword>
<accession>A0A327PDF7</accession>
<dbReference type="Proteomes" id="UP000249610">
    <property type="component" value="Unassembled WGS sequence"/>
</dbReference>
<comment type="caution">
    <text evidence="2">The sequence shown here is derived from an EMBL/GenBank/DDBJ whole genome shotgun (WGS) entry which is preliminary data.</text>
</comment>
<dbReference type="InterPro" id="IPR001173">
    <property type="entry name" value="Glyco_trans_2-like"/>
</dbReference>
<dbReference type="CDD" id="cd00761">
    <property type="entry name" value="Glyco_tranf_GTA_type"/>
    <property type="match status" value="1"/>
</dbReference>
<protein>
    <submittedName>
        <fullName evidence="2">Glycosyltransferase involved in cell wall biosynthesis</fullName>
    </submittedName>
</protein>
<dbReference type="Pfam" id="PF00535">
    <property type="entry name" value="Glycos_transf_2"/>
    <property type="match status" value="1"/>
</dbReference>
<evidence type="ECO:0000259" key="1">
    <source>
        <dbReference type="Pfam" id="PF00535"/>
    </source>
</evidence>
<feature type="domain" description="Glycosyltransferase 2-like" evidence="1">
    <location>
        <begin position="10"/>
        <end position="155"/>
    </location>
</feature>
<dbReference type="InterPro" id="IPR029044">
    <property type="entry name" value="Nucleotide-diphossugar_trans"/>
</dbReference>
<dbReference type="EMBL" id="QLLK01000006">
    <property type="protein sequence ID" value="RAI89527.1"/>
    <property type="molecule type" value="Genomic_DNA"/>
</dbReference>
<name>A0A327PDF7_9BACT</name>
<gene>
    <name evidence="2" type="ORF">LV83_02569</name>
</gene>
<evidence type="ECO:0000313" key="3">
    <source>
        <dbReference type="Proteomes" id="UP000249610"/>
    </source>
</evidence>
<dbReference type="GO" id="GO:0016758">
    <property type="term" value="F:hexosyltransferase activity"/>
    <property type="evidence" value="ECO:0007669"/>
    <property type="project" value="UniProtKB-ARBA"/>
</dbReference>
<dbReference type="AlphaFoldDB" id="A0A327PDF7"/>
<dbReference type="PANTHER" id="PTHR22916:SF3">
    <property type="entry name" value="UDP-GLCNAC:BETAGAL BETA-1,3-N-ACETYLGLUCOSAMINYLTRANSFERASE-LIKE PROTEIN 1"/>
    <property type="match status" value="1"/>
</dbReference>